<dbReference type="Proteomes" id="UP000887581">
    <property type="component" value="Unplaced"/>
</dbReference>
<protein>
    <submittedName>
        <fullName evidence="2">Uncharacterized protein</fullName>
    </submittedName>
</protein>
<proteinExistence type="predicted"/>
<dbReference type="WBParaSite" id="sdigi.contig538.g8895.t1">
    <property type="protein sequence ID" value="sdigi.contig538.g8895.t1"/>
    <property type="gene ID" value="sdigi.contig538.g8895"/>
</dbReference>
<evidence type="ECO:0000313" key="1">
    <source>
        <dbReference type="Proteomes" id="UP000887581"/>
    </source>
</evidence>
<name>A0A915Q0P0_9BILA</name>
<reference evidence="2" key="1">
    <citation type="submission" date="2022-11" db="UniProtKB">
        <authorList>
            <consortium name="WormBaseParasite"/>
        </authorList>
    </citation>
    <scope>IDENTIFICATION</scope>
</reference>
<organism evidence="1 2">
    <name type="scientific">Setaria digitata</name>
    <dbReference type="NCBI Taxonomy" id="48799"/>
    <lineage>
        <taxon>Eukaryota</taxon>
        <taxon>Metazoa</taxon>
        <taxon>Ecdysozoa</taxon>
        <taxon>Nematoda</taxon>
        <taxon>Chromadorea</taxon>
        <taxon>Rhabditida</taxon>
        <taxon>Spirurina</taxon>
        <taxon>Spiruromorpha</taxon>
        <taxon>Filarioidea</taxon>
        <taxon>Setariidae</taxon>
        <taxon>Setaria</taxon>
    </lineage>
</organism>
<accession>A0A915Q0P0</accession>
<sequence length="140" mass="16325">MRMAGALSHGHRKIVERNEKKSFVFGSSTPRDLSYMYSVPATLRTYDSKIKPVKRPKDDSLAHYMRQARSITRNQSELARQLINRCSLQIDVFLFSRLYDAFQGHVGIVNHHHCRIPAFNEFEHRLSTNFLPHAHTVNFK</sequence>
<keyword evidence="1" id="KW-1185">Reference proteome</keyword>
<dbReference type="AlphaFoldDB" id="A0A915Q0P0"/>
<evidence type="ECO:0000313" key="2">
    <source>
        <dbReference type="WBParaSite" id="sdigi.contig538.g8895.t1"/>
    </source>
</evidence>